<gene>
    <name evidence="2" type="ORF">UFOPK1820_01143</name>
    <name evidence="3" type="ORF">UFOPK1960_01075</name>
</gene>
<reference evidence="2" key="1">
    <citation type="submission" date="2020-05" db="EMBL/GenBank/DDBJ databases">
        <authorList>
            <person name="Chiriac C."/>
            <person name="Salcher M."/>
            <person name="Ghai R."/>
            <person name="Kavagutti S V."/>
        </authorList>
    </citation>
    <scope>NUCLEOTIDE SEQUENCE</scope>
</reference>
<accession>A0A6J6H870</accession>
<dbReference type="EMBL" id="CAEZUK010000206">
    <property type="protein sequence ID" value="CAB4607464.1"/>
    <property type="molecule type" value="Genomic_DNA"/>
</dbReference>
<proteinExistence type="predicted"/>
<dbReference type="EMBL" id="CAEZVL010000187">
    <property type="protein sequence ID" value="CAB4637431.1"/>
    <property type="molecule type" value="Genomic_DNA"/>
</dbReference>
<keyword evidence="1" id="KW-1133">Transmembrane helix</keyword>
<dbReference type="AlphaFoldDB" id="A0A6J6H870"/>
<protein>
    <submittedName>
        <fullName evidence="2">Unannotated protein</fullName>
    </submittedName>
</protein>
<evidence type="ECO:0000256" key="1">
    <source>
        <dbReference type="SAM" id="Phobius"/>
    </source>
</evidence>
<name>A0A6J6H870_9ZZZZ</name>
<feature type="transmembrane region" description="Helical" evidence="1">
    <location>
        <begin position="6"/>
        <end position="31"/>
    </location>
</feature>
<evidence type="ECO:0000313" key="2">
    <source>
        <dbReference type="EMBL" id="CAB4607464.1"/>
    </source>
</evidence>
<keyword evidence="1" id="KW-0472">Membrane</keyword>
<evidence type="ECO:0000313" key="3">
    <source>
        <dbReference type="EMBL" id="CAB4637431.1"/>
    </source>
</evidence>
<organism evidence="2">
    <name type="scientific">freshwater metagenome</name>
    <dbReference type="NCBI Taxonomy" id="449393"/>
    <lineage>
        <taxon>unclassified sequences</taxon>
        <taxon>metagenomes</taxon>
        <taxon>ecological metagenomes</taxon>
    </lineage>
</organism>
<keyword evidence="1" id="KW-0812">Transmembrane</keyword>
<sequence>MLAANIWHWWVGVVLTVVGIGAVATVAAGYVKQVSASRFPGKRQRRGHDEG</sequence>